<gene>
    <name evidence="2" type="ORF">G114_10110</name>
</gene>
<evidence type="ECO:0008006" key="4">
    <source>
        <dbReference type="Google" id="ProtNLM"/>
    </source>
</evidence>
<evidence type="ECO:0000313" key="2">
    <source>
        <dbReference type="EMBL" id="ENY72001.1"/>
    </source>
</evidence>
<sequence>MASKGVLIGLVGGGLLLAGAGTAGLWWWLGQSSPAPTKQAPAKPGIRGWQEGFAGFLLARSESEQSGVPLLYLVERNPGHCFHCKQLHQALFDNPEMKAAIAPFIKVSLNPDVDNNSKQAITQLPEITSYPAMFMQLSPRGPLLPLKVVVQAGQIWVPREDYMKGNFMPLSPASLTMAIDNTRKLLAATPVQ</sequence>
<feature type="transmembrane region" description="Helical" evidence="1">
    <location>
        <begin position="7"/>
        <end position="29"/>
    </location>
</feature>
<dbReference type="RefSeq" id="WP_005352850.1">
    <property type="nucleotide sequence ID" value="NZ_APVG01000023.1"/>
</dbReference>
<dbReference type="Proteomes" id="UP000023775">
    <property type="component" value="Unassembled WGS sequence"/>
</dbReference>
<dbReference type="AlphaFoldDB" id="N9VKW5"/>
<dbReference type="OrthoDB" id="5593591at2"/>
<proteinExistence type="predicted"/>
<accession>N9VKW5</accession>
<keyword evidence="1" id="KW-0812">Transmembrane</keyword>
<dbReference type="EMBL" id="APVG01000023">
    <property type="protein sequence ID" value="ENY72001.1"/>
    <property type="molecule type" value="Genomic_DNA"/>
</dbReference>
<reference evidence="2 3" key="1">
    <citation type="journal article" date="2013" name="Genome Announc.">
        <title>Draft Genome Sequence of the Aeromonas diversa Type Strain.</title>
        <authorList>
            <person name="Farfan M."/>
            <person name="Spataro N."/>
            <person name="Sanglas A."/>
            <person name="Albarral V."/>
            <person name="Loren J.G."/>
            <person name="Bosch E."/>
            <person name="Fuste M.C."/>
        </authorList>
    </citation>
    <scope>NUCLEOTIDE SEQUENCE [LARGE SCALE GENOMIC DNA]</scope>
    <source>
        <strain evidence="2 3">2478-85</strain>
    </source>
</reference>
<keyword evidence="1" id="KW-1133">Transmembrane helix</keyword>
<evidence type="ECO:0000313" key="3">
    <source>
        <dbReference type="Proteomes" id="UP000023775"/>
    </source>
</evidence>
<keyword evidence="3" id="KW-1185">Reference proteome</keyword>
<keyword evidence="1" id="KW-0472">Membrane</keyword>
<dbReference type="Gene3D" id="3.40.30.10">
    <property type="entry name" value="Glutaredoxin"/>
    <property type="match status" value="1"/>
</dbReference>
<comment type="caution">
    <text evidence="2">The sequence shown here is derived from an EMBL/GenBank/DDBJ whole genome shotgun (WGS) entry which is preliminary data.</text>
</comment>
<evidence type="ECO:0000256" key="1">
    <source>
        <dbReference type="SAM" id="Phobius"/>
    </source>
</evidence>
<dbReference type="PATRIC" id="fig|1268237.3.peg.1989"/>
<dbReference type="eggNOG" id="ENOG502ZK5U">
    <property type="taxonomic scope" value="Bacteria"/>
</dbReference>
<protein>
    <recommendedName>
        <fullName evidence="4">Thioredoxin-like fold domain-containing protein</fullName>
    </recommendedName>
</protein>
<organism evidence="2 3">
    <name type="scientific">Aeromonas diversa CDC 2478-85</name>
    <dbReference type="NCBI Taxonomy" id="1268237"/>
    <lineage>
        <taxon>Bacteria</taxon>
        <taxon>Pseudomonadati</taxon>
        <taxon>Pseudomonadota</taxon>
        <taxon>Gammaproteobacteria</taxon>
        <taxon>Aeromonadales</taxon>
        <taxon>Aeromonadaceae</taxon>
        <taxon>Aeromonas</taxon>
    </lineage>
</organism>
<name>N9VKW5_9GAMM</name>